<accession>A0A8J6CIB2</accession>
<gene>
    <name evidence="2" type="ORF">KFE25_009606</name>
</gene>
<evidence type="ECO:0000256" key="1">
    <source>
        <dbReference type="SAM" id="SignalP"/>
    </source>
</evidence>
<dbReference type="Proteomes" id="UP000751190">
    <property type="component" value="Unassembled WGS sequence"/>
</dbReference>
<feature type="chain" id="PRO_5035265808" description="DUF1415 domain-containing protein" evidence="1">
    <location>
        <begin position="19"/>
        <end position="247"/>
    </location>
</feature>
<dbReference type="AlphaFoldDB" id="A0A8J6CIB2"/>
<organism evidence="2 3">
    <name type="scientific">Diacronema lutheri</name>
    <name type="common">Unicellular marine alga</name>
    <name type="synonym">Monochrysis lutheri</name>
    <dbReference type="NCBI Taxonomy" id="2081491"/>
    <lineage>
        <taxon>Eukaryota</taxon>
        <taxon>Haptista</taxon>
        <taxon>Haptophyta</taxon>
        <taxon>Pavlovophyceae</taxon>
        <taxon>Pavlovales</taxon>
        <taxon>Pavlovaceae</taxon>
        <taxon>Diacronema</taxon>
    </lineage>
</organism>
<keyword evidence="1" id="KW-0732">Signal</keyword>
<dbReference type="OrthoDB" id="5376at2759"/>
<evidence type="ECO:0000313" key="2">
    <source>
        <dbReference type="EMBL" id="KAG8471185.1"/>
    </source>
</evidence>
<dbReference type="InterPro" id="IPR009858">
    <property type="entry name" value="DUF1415"/>
</dbReference>
<evidence type="ECO:0008006" key="4">
    <source>
        <dbReference type="Google" id="ProtNLM"/>
    </source>
</evidence>
<feature type="signal peptide" evidence="1">
    <location>
        <begin position="1"/>
        <end position="18"/>
    </location>
</feature>
<dbReference type="OMA" id="CPFAERE"/>
<sequence length="247" mass="25958">MAAGLACVVLLGSTVGWASTTGLRAAPSPCPTRSARASRHSSLVVASSSGVAQPADPIRDVTLRWVERAVVGLQLCPFAEAPLRSGAIAVATSTALDEDALLADVEEQCAALLAQSSDDVATVLVAAPNLRANFADFQDGLGALEDEDVFAQAFPAFADQIMVVCFHPEHQWAGLATDDPVNFEKRSPFVIVNLLRTSMVDAAIATGRTVGIGERNEARLRKTGIEAMRTMYAGLFAADPPPSPQRT</sequence>
<evidence type="ECO:0000313" key="3">
    <source>
        <dbReference type="Proteomes" id="UP000751190"/>
    </source>
</evidence>
<dbReference type="EMBL" id="JAGTXO010000001">
    <property type="protein sequence ID" value="KAG8471185.1"/>
    <property type="molecule type" value="Genomic_DNA"/>
</dbReference>
<proteinExistence type="predicted"/>
<name>A0A8J6CIB2_DIALT</name>
<comment type="caution">
    <text evidence="2">The sequence shown here is derived from an EMBL/GenBank/DDBJ whole genome shotgun (WGS) entry which is preliminary data.</text>
</comment>
<protein>
    <recommendedName>
        <fullName evidence="4">DUF1415 domain-containing protein</fullName>
    </recommendedName>
</protein>
<reference evidence="2" key="1">
    <citation type="submission" date="2021-05" db="EMBL/GenBank/DDBJ databases">
        <title>The genome of the haptophyte Pavlova lutheri (Diacronema luteri, Pavlovales) - a model for lipid biosynthesis in eukaryotic algae.</title>
        <authorList>
            <person name="Hulatt C.J."/>
            <person name="Posewitz M.C."/>
        </authorList>
    </citation>
    <scope>NUCLEOTIDE SEQUENCE</scope>
    <source>
        <strain evidence="2">NIVA-4/92</strain>
    </source>
</reference>
<keyword evidence="3" id="KW-1185">Reference proteome</keyword>
<dbReference type="Pfam" id="PF07209">
    <property type="entry name" value="DUF1415"/>
    <property type="match status" value="1"/>
</dbReference>